<comment type="subcellular location">
    <subcellularLocation>
        <location evidence="1">Cell outer membrane</location>
    </subcellularLocation>
</comment>
<keyword evidence="7" id="KW-0998">Cell outer membrane</keyword>
<evidence type="ECO:0000313" key="9">
    <source>
        <dbReference type="Proteomes" id="UP001199044"/>
    </source>
</evidence>
<keyword evidence="3" id="KW-0813">Transport</keyword>
<evidence type="ECO:0000313" key="8">
    <source>
        <dbReference type="EMBL" id="MCA2015575.1"/>
    </source>
</evidence>
<sequence length="426" mass="47886">MLLFMSNNIAAQTLEQAVAFTLTNNPEVLGAYNQFKSTEYTAKASTGSYLPTIDLDGGVGPEHIRPSTSSGDEKTSLTRKDLTLSINQLIWDGSATYNDIYRTQAEAEADRYQLLSDASNKALEVTQIYLNATEAEEVLKLSERNLATHQAIFVDIKKKSDSGIGSIADVTQIEARVAKAQANLLAAKNNLYDIYAQYFRLIGLQPKDLNFPRADMSVIPETVSKAIEQSQKHHPEIKVARSDVEAAQYQYKQSKGPNYPTVSLEANQSWYDDVGGTKGFSQETSVMLRFRYNLFSGGSDKDTITSSAYQVNRAKDLQRNTIRNVEEGLHLAWNALEITKQQKDFLQQHIDAVSKTVSSYRKQYSIGQRTLLDLLNTENELFEARTDYLEAKYAEQYAKYRVMNAMGILLESLRVDLPSEWLKESD</sequence>
<evidence type="ECO:0000256" key="7">
    <source>
        <dbReference type="ARBA" id="ARBA00023237"/>
    </source>
</evidence>
<evidence type="ECO:0000256" key="4">
    <source>
        <dbReference type="ARBA" id="ARBA00022452"/>
    </source>
</evidence>
<dbReference type="EMBL" id="JAIWIU010000032">
    <property type="protein sequence ID" value="MCA2015575.1"/>
    <property type="molecule type" value="Genomic_DNA"/>
</dbReference>
<accession>A0ABS7YMT0</accession>
<evidence type="ECO:0000256" key="6">
    <source>
        <dbReference type="ARBA" id="ARBA00023136"/>
    </source>
</evidence>
<organism evidence="8 9">
    <name type="scientific">Vibrio tritonius</name>
    <dbReference type="NCBI Taxonomy" id="1435069"/>
    <lineage>
        <taxon>Bacteria</taxon>
        <taxon>Pseudomonadati</taxon>
        <taxon>Pseudomonadota</taxon>
        <taxon>Gammaproteobacteria</taxon>
        <taxon>Vibrionales</taxon>
        <taxon>Vibrionaceae</taxon>
        <taxon>Vibrio</taxon>
    </lineage>
</organism>
<keyword evidence="9" id="KW-1185">Reference proteome</keyword>
<dbReference type="SUPFAM" id="SSF56954">
    <property type="entry name" value="Outer membrane efflux proteins (OEP)"/>
    <property type="match status" value="1"/>
</dbReference>
<evidence type="ECO:0000256" key="3">
    <source>
        <dbReference type="ARBA" id="ARBA00022448"/>
    </source>
</evidence>
<gene>
    <name evidence="8" type="ORF">LDJ79_05585</name>
</gene>
<evidence type="ECO:0000256" key="2">
    <source>
        <dbReference type="ARBA" id="ARBA00007613"/>
    </source>
</evidence>
<dbReference type="PANTHER" id="PTHR30026">
    <property type="entry name" value="OUTER MEMBRANE PROTEIN TOLC"/>
    <property type="match status" value="1"/>
</dbReference>
<dbReference type="InterPro" id="IPR003423">
    <property type="entry name" value="OMP_efflux"/>
</dbReference>
<dbReference type="PANTHER" id="PTHR30026:SF22">
    <property type="entry name" value="OUTER MEMBRANE EFFLUX PROTEIN"/>
    <property type="match status" value="1"/>
</dbReference>
<name>A0ABS7YMT0_9VIBR</name>
<dbReference type="Pfam" id="PF02321">
    <property type="entry name" value="OEP"/>
    <property type="match status" value="2"/>
</dbReference>
<keyword evidence="4" id="KW-1134">Transmembrane beta strand</keyword>
<comment type="similarity">
    <text evidence="2">Belongs to the outer membrane factor (OMF) (TC 1.B.17) family.</text>
</comment>
<comment type="caution">
    <text evidence="8">The sequence shown here is derived from an EMBL/GenBank/DDBJ whole genome shotgun (WGS) entry which is preliminary data.</text>
</comment>
<keyword evidence="6" id="KW-0472">Membrane</keyword>
<dbReference type="Gene3D" id="1.20.1600.10">
    <property type="entry name" value="Outer membrane efflux proteins (OEP)"/>
    <property type="match status" value="1"/>
</dbReference>
<dbReference type="InterPro" id="IPR051906">
    <property type="entry name" value="TolC-like"/>
</dbReference>
<dbReference type="NCBIfam" id="TIGR01844">
    <property type="entry name" value="type_I_sec_TolC"/>
    <property type="match status" value="1"/>
</dbReference>
<dbReference type="Proteomes" id="UP001199044">
    <property type="component" value="Unassembled WGS sequence"/>
</dbReference>
<evidence type="ECO:0000256" key="5">
    <source>
        <dbReference type="ARBA" id="ARBA00022692"/>
    </source>
</evidence>
<proteinExistence type="inferred from homology"/>
<evidence type="ECO:0000256" key="1">
    <source>
        <dbReference type="ARBA" id="ARBA00004442"/>
    </source>
</evidence>
<protein>
    <submittedName>
        <fullName evidence="8">TolC family outer membrane protein</fullName>
    </submittedName>
</protein>
<keyword evidence="5" id="KW-0812">Transmembrane</keyword>
<reference evidence="9" key="1">
    <citation type="submission" date="2023-07" db="EMBL/GenBank/DDBJ databases">
        <title>Molecular identification of indigenous halophilic bacteria isolated from red sea cost, biodegradation of synthetic dyes and assessment of degraded metabolite toxicity.</title>
        <authorList>
            <person name="Chaieb K."/>
            <person name="Altayb H.N."/>
        </authorList>
    </citation>
    <scope>NUCLEOTIDE SEQUENCE [LARGE SCALE GENOMIC DNA]</scope>
    <source>
        <strain evidence="9">K20</strain>
    </source>
</reference>
<dbReference type="InterPro" id="IPR010130">
    <property type="entry name" value="T1SS_OMP_TolC"/>
</dbReference>